<protein>
    <submittedName>
        <fullName evidence="1">Uncharacterized protein</fullName>
    </submittedName>
</protein>
<reference evidence="1" key="1">
    <citation type="journal article" date="2021" name="PeerJ">
        <title>Extensive microbial diversity within the chicken gut microbiome revealed by metagenomics and culture.</title>
        <authorList>
            <person name="Gilroy R."/>
            <person name="Ravi A."/>
            <person name="Getino M."/>
            <person name="Pursley I."/>
            <person name="Horton D.L."/>
            <person name="Alikhan N.F."/>
            <person name="Baker D."/>
            <person name="Gharbi K."/>
            <person name="Hall N."/>
            <person name="Watson M."/>
            <person name="Adriaenssens E.M."/>
            <person name="Foster-Nyarko E."/>
            <person name="Jarju S."/>
            <person name="Secka A."/>
            <person name="Antonio M."/>
            <person name="Oren A."/>
            <person name="Chaudhuri R.R."/>
            <person name="La Ragione R."/>
            <person name="Hildebrand F."/>
            <person name="Pallen M.J."/>
        </authorList>
    </citation>
    <scope>NUCLEOTIDE SEQUENCE</scope>
    <source>
        <strain evidence="1">CHK149-3286</strain>
    </source>
</reference>
<gene>
    <name evidence="1" type="ORF">K8V85_06570</name>
</gene>
<comment type="caution">
    <text evidence="1">The sequence shown here is derived from an EMBL/GenBank/DDBJ whole genome shotgun (WGS) entry which is preliminary data.</text>
</comment>
<dbReference type="EMBL" id="DYVT01000071">
    <property type="protein sequence ID" value="HJF67958.1"/>
    <property type="molecule type" value="Genomic_DNA"/>
</dbReference>
<name>A0A921KXE0_9STAP</name>
<dbReference type="Proteomes" id="UP000706163">
    <property type="component" value="Unassembled WGS sequence"/>
</dbReference>
<evidence type="ECO:0000313" key="1">
    <source>
        <dbReference type="EMBL" id="HJF67958.1"/>
    </source>
</evidence>
<sequence>MERNELMKENERQSEQVLYSIWDNQLEEFRKYWTNFEDRKVLESDFVEFIRCNLLLGSCLVDDVLSDEELWSLFGYEIKAHINELEVTTSW</sequence>
<accession>A0A921KXE0</accession>
<organism evidence="1 2">
    <name type="scientific">Staphylococcus kloosii</name>
    <dbReference type="NCBI Taxonomy" id="29384"/>
    <lineage>
        <taxon>Bacteria</taxon>
        <taxon>Bacillati</taxon>
        <taxon>Bacillota</taxon>
        <taxon>Bacilli</taxon>
        <taxon>Bacillales</taxon>
        <taxon>Staphylococcaceae</taxon>
        <taxon>Staphylococcus</taxon>
    </lineage>
</organism>
<proteinExistence type="predicted"/>
<dbReference type="RefSeq" id="WP_278675293.1">
    <property type="nucleotide sequence ID" value="NZ_DYVT01000071.1"/>
</dbReference>
<dbReference type="AlphaFoldDB" id="A0A921KXE0"/>
<evidence type="ECO:0000313" key="2">
    <source>
        <dbReference type="Proteomes" id="UP000706163"/>
    </source>
</evidence>
<reference evidence="1" key="2">
    <citation type="submission" date="2021-09" db="EMBL/GenBank/DDBJ databases">
        <authorList>
            <person name="Gilroy R."/>
        </authorList>
    </citation>
    <scope>NUCLEOTIDE SEQUENCE</scope>
    <source>
        <strain evidence="1">CHK149-3286</strain>
    </source>
</reference>